<dbReference type="eggNOG" id="COG2361">
    <property type="taxonomic scope" value="Bacteria"/>
</dbReference>
<name>K9TBZ3_9CYAN</name>
<evidence type="ECO:0000256" key="1">
    <source>
        <dbReference type="ARBA" id="ARBA00022553"/>
    </source>
</evidence>
<keyword evidence="4" id="KW-0547">Nucleotide-binding</keyword>
<dbReference type="InterPro" id="IPR008201">
    <property type="entry name" value="HepT-like"/>
</dbReference>
<keyword evidence="1" id="KW-0597">Phosphoprotein</keyword>
<dbReference type="Proteomes" id="UP000010367">
    <property type="component" value="Chromosome"/>
</dbReference>
<dbReference type="KEGG" id="oac:Oscil6304_0178"/>
<keyword evidence="3" id="KW-0540">Nuclease</keyword>
<dbReference type="PATRIC" id="fig|56110.3.peg.208"/>
<evidence type="ECO:0000256" key="5">
    <source>
        <dbReference type="ARBA" id="ARBA00022801"/>
    </source>
</evidence>
<dbReference type="AlphaFoldDB" id="K9TBZ3"/>
<keyword evidence="2" id="KW-1277">Toxin-antitoxin system</keyword>
<protein>
    <recommendedName>
        <fullName evidence="8">DUF86 domain-containing protein</fullName>
    </recommendedName>
</protein>
<organism evidence="6 7">
    <name type="scientific">Oscillatoria acuminata PCC 6304</name>
    <dbReference type="NCBI Taxonomy" id="56110"/>
    <lineage>
        <taxon>Bacteria</taxon>
        <taxon>Bacillati</taxon>
        <taxon>Cyanobacteriota</taxon>
        <taxon>Cyanophyceae</taxon>
        <taxon>Oscillatoriophycideae</taxon>
        <taxon>Oscillatoriales</taxon>
        <taxon>Oscillatoriaceae</taxon>
        <taxon>Oscillatoria</taxon>
    </lineage>
</organism>
<dbReference type="GO" id="GO:0000166">
    <property type="term" value="F:nucleotide binding"/>
    <property type="evidence" value="ECO:0007669"/>
    <property type="project" value="UniProtKB-KW"/>
</dbReference>
<gene>
    <name evidence="6" type="ORF">Oscil6304_0178</name>
</gene>
<dbReference type="PANTHER" id="PTHR34139">
    <property type="entry name" value="UPF0331 PROTEIN MJ0127"/>
    <property type="match status" value="1"/>
</dbReference>
<dbReference type="GO" id="GO:0110001">
    <property type="term" value="C:toxin-antitoxin complex"/>
    <property type="evidence" value="ECO:0007669"/>
    <property type="project" value="InterPro"/>
</dbReference>
<reference evidence="6 7" key="1">
    <citation type="submission" date="2012-06" db="EMBL/GenBank/DDBJ databases">
        <title>Finished chromosome of genome of Oscillatoria acuminata PCC 6304.</title>
        <authorList>
            <consortium name="US DOE Joint Genome Institute"/>
            <person name="Gugger M."/>
            <person name="Coursin T."/>
            <person name="Rippka R."/>
            <person name="Tandeau De Marsac N."/>
            <person name="Huntemann M."/>
            <person name="Wei C.-L."/>
            <person name="Han J."/>
            <person name="Detter J.C."/>
            <person name="Han C."/>
            <person name="Tapia R."/>
            <person name="Davenport K."/>
            <person name="Daligault H."/>
            <person name="Erkkila T."/>
            <person name="Gu W."/>
            <person name="Munk A.C.C."/>
            <person name="Teshima H."/>
            <person name="Xu Y."/>
            <person name="Chain P."/>
            <person name="Chen A."/>
            <person name="Krypides N."/>
            <person name="Mavromatis K."/>
            <person name="Markowitz V."/>
            <person name="Szeto E."/>
            <person name="Ivanova N."/>
            <person name="Mikhailova N."/>
            <person name="Ovchinnikova G."/>
            <person name="Pagani I."/>
            <person name="Pati A."/>
            <person name="Goodwin L."/>
            <person name="Peters L."/>
            <person name="Pitluck S."/>
            <person name="Woyke T."/>
            <person name="Kerfeld C."/>
        </authorList>
    </citation>
    <scope>NUCLEOTIDE SEQUENCE [LARGE SCALE GENOMIC DNA]</scope>
    <source>
        <strain evidence="6 7">PCC 6304</strain>
    </source>
</reference>
<dbReference type="GO" id="GO:0016787">
    <property type="term" value="F:hydrolase activity"/>
    <property type="evidence" value="ECO:0007669"/>
    <property type="project" value="UniProtKB-KW"/>
</dbReference>
<dbReference type="OrthoDB" id="9810538at2"/>
<evidence type="ECO:0000256" key="2">
    <source>
        <dbReference type="ARBA" id="ARBA00022649"/>
    </source>
</evidence>
<dbReference type="RefSeq" id="WP_015146583.1">
    <property type="nucleotide sequence ID" value="NC_019693.1"/>
</dbReference>
<dbReference type="Pfam" id="PF01934">
    <property type="entry name" value="HepT-like"/>
    <property type="match status" value="1"/>
</dbReference>
<evidence type="ECO:0000256" key="4">
    <source>
        <dbReference type="ARBA" id="ARBA00022741"/>
    </source>
</evidence>
<keyword evidence="7" id="KW-1185">Reference proteome</keyword>
<proteinExistence type="predicted"/>
<evidence type="ECO:0000256" key="3">
    <source>
        <dbReference type="ARBA" id="ARBA00022722"/>
    </source>
</evidence>
<dbReference type="GO" id="GO:0004540">
    <property type="term" value="F:RNA nuclease activity"/>
    <property type="evidence" value="ECO:0007669"/>
    <property type="project" value="InterPro"/>
</dbReference>
<dbReference type="HOGENOM" id="CLU_142825_3_3_3"/>
<sequence>MERDVQSLLDMLQSAEIVMDYISGRSRNDLATDLQLQDAIIRRLLIIGEAAKRVSEPTRNRLTTIPWSVINGMRNRLVHEYDGIDLDVVWDTAVKSLPRLILELKKVIPTP</sequence>
<dbReference type="EMBL" id="CP003607">
    <property type="protein sequence ID" value="AFY79933.1"/>
    <property type="molecule type" value="Genomic_DNA"/>
</dbReference>
<accession>K9TBZ3</accession>
<evidence type="ECO:0008006" key="8">
    <source>
        <dbReference type="Google" id="ProtNLM"/>
    </source>
</evidence>
<evidence type="ECO:0000313" key="7">
    <source>
        <dbReference type="Proteomes" id="UP000010367"/>
    </source>
</evidence>
<dbReference type="STRING" id="56110.Oscil6304_0178"/>
<keyword evidence="5" id="KW-0378">Hydrolase</keyword>
<dbReference type="PANTHER" id="PTHR34139:SF1">
    <property type="entry name" value="RNASE MJ1380-RELATED"/>
    <property type="match status" value="1"/>
</dbReference>
<evidence type="ECO:0000313" key="6">
    <source>
        <dbReference type="EMBL" id="AFY79933.1"/>
    </source>
</evidence>
<dbReference type="InParanoid" id="K9TBZ3"/>
<dbReference type="InterPro" id="IPR051813">
    <property type="entry name" value="HepT_RNase_toxin"/>
</dbReference>